<sequence length="76" mass="8702">MCSRSLKISTARPCGFLRWFLEGFTLEVRGWALVLDGQYKARRNPWNIVSVQVSSVASPLSYRDHKPQQAEWMSAS</sequence>
<accession>A0A0D0D3M8</accession>
<dbReference type="HOGENOM" id="CLU_2655236_0_0_1"/>
<organism evidence="1 2">
    <name type="scientific">Paxillus rubicundulus Ve08.2h10</name>
    <dbReference type="NCBI Taxonomy" id="930991"/>
    <lineage>
        <taxon>Eukaryota</taxon>
        <taxon>Fungi</taxon>
        <taxon>Dikarya</taxon>
        <taxon>Basidiomycota</taxon>
        <taxon>Agaricomycotina</taxon>
        <taxon>Agaricomycetes</taxon>
        <taxon>Agaricomycetidae</taxon>
        <taxon>Boletales</taxon>
        <taxon>Paxilineae</taxon>
        <taxon>Paxillaceae</taxon>
        <taxon>Paxillus</taxon>
    </lineage>
</organism>
<gene>
    <name evidence="1" type="ORF">PAXRUDRAFT_708544</name>
</gene>
<reference evidence="2" key="2">
    <citation type="submission" date="2015-01" db="EMBL/GenBank/DDBJ databases">
        <title>Evolutionary Origins and Diversification of the Mycorrhizal Mutualists.</title>
        <authorList>
            <consortium name="DOE Joint Genome Institute"/>
            <consortium name="Mycorrhizal Genomics Consortium"/>
            <person name="Kohler A."/>
            <person name="Kuo A."/>
            <person name="Nagy L.G."/>
            <person name="Floudas D."/>
            <person name="Copeland A."/>
            <person name="Barry K.W."/>
            <person name="Cichocki N."/>
            <person name="Veneault-Fourrey C."/>
            <person name="LaButti K."/>
            <person name="Lindquist E.A."/>
            <person name="Lipzen A."/>
            <person name="Lundell T."/>
            <person name="Morin E."/>
            <person name="Murat C."/>
            <person name="Riley R."/>
            <person name="Ohm R."/>
            <person name="Sun H."/>
            <person name="Tunlid A."/>
            <person name="Henrissat B."/>
            <person name="Grigoriev I.V."/>
            <person name="Hibbett D.S."/>
            <person name="Martin F."/>
        </authorList>
    </citation>
    <scope>NUCLEOTIDE SEQUENCE [LARGE SCALE GENOMIC DNA]</scope>
    <source>
        <strain evidence="2">Ve08.2h10</strain>
    </source>
</reference>
<protein>
    <submittedName>
        <fullName evidence="1">Unplaced genomic scaffold scaffold_788, whole genome shotgun sequence</fullName>
    </submittedName>
</protein>
<evidence type="ECO:0000313" key="2">
    <source>
        <dbReference type="Proteomes" id="UP000054538"/>
    </source>
</evidence>
<proteinExistence type="predicted"/>
<name>A0A0D0D3M8_9AGAM</name>
<dbReference type="InParanoid" id="A0A0D0D3M8"/>
<dbReference type="AlphaFoldDB" id="A0A0D0D3M8"/>
<evidence type="ECO:0000313" key="1">
    <source>
        <dbReference type="EMBL" id="KIK82753.1"/>
    </source>
</evidence>
<dbReference type="Proteomes" id="UP000054538">
    <property type="component" value="Unassembled WGS sequence"/>
</dbReference>
<reference evidence="1 2" key="1">
    <citation type="submission" date="2014-04" db="EMBL/GenBank/DDBJ databases">
        <authorList>
            <consortium name="DOE Joint Genome Institute"/>
            <person name="Kuo A."/>
            <person name="Kohler A."/>
            <person name="Jargeat P."/>
            <person name="Nagy L.G."/>
            <person name="Floudas D."/>
            <person name="Copeland A."/>
            <person name="Barry K.W."/>
            <person name="Cichocki N."/>
            <person name="Veneault-Fourrey C."/>
            <person name="LaButti K."/>
            <person name="Lindquist E.A."/>
            <person name="Lipzen A."/>
            <person name="Lundell T."/>
            <person name="Morin E."/>
            <person name="Murat C."/>
            <person name="Sun H."/>
            <person name="Tunlid A."/>
            <person name="Henrissat B."/>
            <person name="Grigoriev I.V."/>
            <person name="Hibbett D.S."/>
            <person name="Martin F."/>
            <person name="Nordberg H.P."/>
            <person name="Cantor M.N."/>
            <person name="Hua S.X."/>
        </authorList>
    </citation>
    <scope>NUCLEOTIDE SEQUENCE [LARGE SCALE GENOMIC DNA]</scope>
    <source>
        <strain evidence="1 2">Ve08.2h10</strain>
    </source>
</reference>
<keyword evidence="2" id="KW-1185">Reference proteome</keyword>
<dbReference type="EMBL" id="KN825610">
    <property type="protein sequence ID" value="KIK82753.1"/>
    <property type="molecule type" value="Genomic_DNA"/>
</dbReference>